<reference evidence="1" key="1">
    <citation type="submission" date="2021-06" db="EMBL/GenBank/DDBJ databases">
        <title>Parelaphostrongylus tenuis whole genome reference sequence.</title>
        <authorList>
            <person name="Garwood T.J."/>
            <person name="Larsen P.A."/>
            <person name="Fountain-Jones N.M."/>
            <person name="Garbe J.R."/>
            <person name="Macchietto M.G."/>
            <person name="Kania S.A."/>
            <person name="Gerhold R.W."/>
            <person name="Richards J.E."/>
            <person name="Wolf T.M."/>
        </authorList>
    </citation>
    <scope>NUCLEOTIDE SEQUENCE</scope>
    <source>
        <strain evidence="1">MNPRO001-30</strain>
        <tissue evidence="1">Meninges</tissue>
    </source>
</reference>
<comment type="caution">
    <text evidence="1">The sequence shown here is derived from an EMBL/GenBank/DDBJ whole genome shotgun (WGS) entry which is preliminary data.</text>
</comment>
<organism evidence="1 2">
    <name type="scientific">Parelaphostrongylus tenuis</name>
    <name type="common">Meningeal worm</name>
    <dbReference type="NCBI Taxonomy" id="148309"/>
    <lineage>
        <taxon>Eukaryota</taxon>
        <taxon>Metazoa</taxon>
        <taxon>Ecdysozoa</taxon>
        <taxon>Nematoda</taxon>
        <taxon>Chromadorea</taxon>
        <taxon>Rhabditida</taxon>
        <taxon>Rhabditina</taxon>
        <taxon>Rhabditomorpha</taxon>
        <taxon>Strongyloidea</taxon>
        <taxon>Metastrongylidae</taxon>
        <taxon>Parelaphostrongylus</taxon>
    </lineage>
</organism>
<dbReference type="Proteomes" id="UP001196413">
    <property type="component" value="Unassembled WGS sequence"/>
</dbReference>
<evidence type="ECO:0000313" key="2">
    <source>
        <dbReference type="Proteomes" id="UP001196413"/>
    </source>
</evidence>
<dbReference type="AlphaFoldDB" id="A0AAD5MF62"/>
<proteinExistence type="predicted"/>
<gene>
    <name evidence="1" type="ORF">KIN20_014611</name>
</gene>
<name>A0AAD5MF62_PARTN</name>
<keyword evidence="2" id="KW-1185">Reference proteome</keyword>
<protein>
    <submittedName>
        <fullName evidence="1">Uncharacterized protein</fullName>
    </submittedName>
</protein>
<sequence length="100" mass="11098">MVGTNQPSRRCIIVGGDTVTGFCSEMMPMARAQMCETAPMEKITVVPASHTKKNLCRPNIIMANWSKAMWRSVLNRAVRRLALGSLGSNSSRTDCRRKLN</sequence>
<accession>A0AAD5MF62</accession>
<evidence type="ECO:0000313" key="1">
    <source>
        <dbReference type="EMBL" id="KAJ1356810.1"/>
    </source>
</evidence>
<dbReference type="EMBL" id="JAHQIW010002917">
    <property type="protein sequence ID" value="KAJ1356810.1"/>
    <property type="molecule type" value="Genomic_DNA"/>
</dbReference>